<feature type="domain" description="HIT-type" evidence="9">
    <location>
        <begin position="5"/>
        <end position="39"/>
    </location>
</feature>
<evidence type="ECO:0000256" key="7">
    <source>
        <dbReference type="PROSITE-ProRule" id="PRU00453"/>
    </source>
</evidence>
<keyword evidence="4" id="KW-0862">Zinc</keyword>
<dbReference type="SUPFAM" id="SSF144232">
    <property type="entry name" value="HIT/MYND zinc finger-like"/>
    <property type="match status" value="1"/>
</dbReference>
<reference key="2">
    <citation type="submission" date="2011-08" db="EMBL/GenBank/DDBJ databases">
        <title>Genome sequence of Naumovozyma castellii.</title>
        <authorList>
            <person name="Gordon J.L."/>
            <person name="Armisen D."/>
            <person name="Proux-Wera E."/>
            <person name="OhEigeartaigh S.S."/>
            <person name="Byrne K.P."/>
            <person name="Wolfe K.H."/>
        </authorList>
    </citation>
    <scope>NUCLEOTIDE SEQUENCE</scope>
    <source>
        <strain>Type strain:CBS 4309</strain>
    </source>
</reference>
<comment type="function">
    <text evidence="5">Required for box C/D snoRNAs accumulation involved in snoRNA processing, snoRNA transport to the nucleolus and ribosome biogenesis.</text>
</comment>
<dbReference type="InterPro" id="IPR007529">
    <property type="entry name" value="Znf_HIT"/>
</dbReference>
<feature type="region of interest" description="Disordered" evidence="8">
    <location>
        <begin position="339"/>
        <end position="392"/>
    </location>
</feature>
<dbReference type="EMBL" id="HE576757">
    <property type="protein sequence ID" value="CCC70742.1"/>
    <property type="molecule type" value="Genomic_DNA"/>
</dbReference>
<dbReference type="PANTHER" id="PTHR13483:SF3">
    <property type="entry name" value="BOX C_D SNORNA PROTEIN 1"/>
    <property type="match status" value="1"/>
</dbReference>
<dbReference type="GO" id="GO:0070761">
    <property type="term" value="C:pre-snoRNP complex"/>
    <property type="evidence" value="ECO:0007669"/>
    <property type="project" value="TreeGrafter"/>
</dbReference>
<evidence type="ECO:0000256" key="2">
    <source>
        <dbReference type="ARBA" id="ARBA00022723"/>
    </source>
</evidence>
<dbReference type="GO" id="GO:0016074">
    <property type="term" value="P:sno(s)RNA metabolic process"/>
    <property type="evidence" value="ECO:0007669"/>
    <property type="project" value="EnsemblFungi"/>
</dbReference>
<dbReference type="KEGG" id="ncs:NCAS_0F02580"/>
<dbReference type="GO" id="GO:0000463">
    <property type="term" value="P:maturation of LSU-rRNA from tricistronic rRNA transcript (SSU-rRNA, 5.8S rRNA, LSU-rRNA)"/>
    <property type="evidence" value="ECO:0007669"/>
    <property type="project" value="TreeGrafter"/>
</dbReference>
<dbReference type="GO" id="GO:0048254">
    <property type="term" value="P:snoRNA localization"/>
    <property type="evidence" value="ECO:0007669"/>
    <property type="project" value="TreeGrafter"/>
</dbReference>
<dbReference type="OrthoDB" id="272357at2759"/>
<evidence type="ECO:0000256" key="6">
    <source>
        <dbReference type="ARBA" id="ARBA00049654"/>
    </source>
</evidence>
<dbReference type="InterPro" id="IPR057721">
    <property type="entry name" value="BCD1_alpha/beta"/>
</dbReference>
<dbReference type="InParanoid" id="G0VGX1"/>
<dbReference type="Gene3D" id="3.30.60.190">
    <property type="match status" value="1"/>
</dbReference>
<organism evidence="10 11">
    <name type="scientific">Naumovozyma castellii</name>
    <name type="common">Yeast</name>
    <name type="synonym">Saccharomyces castellii</name>
    <dbReference type="NCBI Taxonomy" id="27288"/>
    <lineage>
        <taxon>Eukaryota</taxon>
        <taxon>Fungi</taxon>
        <taxon>Dikarya</taxon>
        <taxon>Ascomycota</taxon>
        <taxon>Saccharomycotina</taxon>
        <taxon>Saccharomycetes</taxon>
        <taxon>Saccharomycetales</taxon>
        <taxon>Saccharomycetaceae</taxon>
        <taxon>Naumovozyma</taxon>
    </lineage>
</organism>
<reference evidence="10 11" key="1">
    <citation type="journal article" date="2011" name="Proc. Natl. Acad. Sci. U.S.A.">
        <title>Evolutionary erosion of yeast sex chromosomes by mating-type switching accidents.</title>
        <authorList>
            <person name="Gordon J.L."/>
            <person name="Armisen D."/>
            <person name="Proux-Wera E."/>
            <person name="Oheigeartaigh S.S."/>
            <person name="Byrne K.P."/>
            <person name="Wolfe K.H."/>
        </authorList>
    </citation>
    <scope>NUCLEOTIDE SEQUENCE [LARGE SCALE GENOMIC DNA]</scope>
    <source>
        <strain evidence="11">ATCC 76901 / BCRC 22586 / CBS 4309 / NBRC 1992 / NRRL Y-12630</strain>
    </source>
</reference>
<evidence type="ECO:0000256" key="3">
    <source>
        <dbReference type="ARBA" id="ARBA00022771"/>
    </source>
</evidence>
<evidence type="ECO:0000256" key="4">
    <source>
        <dbReference type="ARBA" id="ARBA00022833"/>
    </source>
</evidence>
<dbReference type="eggNOG" id="KOG2858">
    <property type="taxonomic scope" value="Eukaryota"/>
</dbReference>
<dbReference type="GO" id="GO:0030515">
    <property type="term" value="F:snoRNA binding"/>
    <property type="evidence" value="ECO:0007669"/>
    <property type="project" value="EnsemblFungi"/>
</dbReference>
<dbReference type="Pfam" id="PF04438">
    <property type="entry name" value="zf-HIT"/>
    <property type="match status" value="1"/>
</dbReference>
<evidence type="ECO:0000256" key="1">
    <source>
        <dbReference type="ARBA" id="ARBA00022553"/>
    </source>
</evidence>
<dbReference type="AlphaFoldDB" id="G0VGX1"/>
<dbReference type="RefSeq" id="XP_003677097.1">
    <property type="nucleotide sequence ID" value="XM_003677049.1"/>
</dbReference>
<comment type="similarity">
    <text evidence="6">Belongs to the BCD1 family.</text>
</comment>
<proteinExistence type="inferred from homology"/>
<dbReference type="GO" id="GO:0005634">
    <property type="term" value="C:nucleus"/>
    <property type="evidence" value="ECO:0007669"/>
    <property type="project" value="TreeGrafter"/>
</dbReference>
<gene>
    <name evidence="10" type="primary">NCAS0F02580</name>
    <name evidence="10" type="ordered locus">NCAS_0F02580</name>
</gene>
<dbReference type="FunCoup" id="G0VGX1">
    <property type="interactions" value="145"/>
</dbReference>
<keyword evidence="2" id="KW-0479">Metal-binding</keyword>
<dbReference type="OMA" id="QRDFNFL"/>
<dbReference type="PANTHER" id="PTHR13483">
    <property type="entry name" value="BOX C_D SNORNA PROTEIN 1-RELATED"/>
    <property type="match status" value="1"/>
</dbReference>
<keyword evidence="3 7" id="KW-0863">Zinc-finger</keyword>
<dbReference type="GO" id="GO:0000492">
    <property type="term" value="P:box C/D snoRNP assembly"/>
    <property type="evidence" value="ECO:0007669"/>
    <property type="project" value="EnsemblFungi"/>
</dbReference>
<dbReference type="PROSITE" id="PS51083">
    <property type="entry name" value="ZF_HIT"/>
    <property type="match status" value="1"/>
</dbReference>
<dbReference type="CDD" id="cd23023">
    <property type="entry name" value="zf-HIT_BCD1"/>
    <property type="match status" value="1"/>
</dbReference>
<name>G0VGX1_NAUCA</name>
<dbReference type="HOGENOM" id="CLU_025524_3_0_1"/>
<dbReference type="GeneID" id="96904390"/>
<evidence type="ECO:0000256" key="5">
    <source>
        <dbReference type="ARBA" id="ARBA00049598"/>
    </source>
</evidence>
<dbReference type="Proteomes" id="UP000001640">
    <property type="component" value="Chromosome 6"/>
</dbReference>
<evidence type="ECO:0000259" key="9">
    <source>
        <dbReference type="PROSITE" id="PS51083"/>
    </source>
</evidence>
<protein>
    <recommendedName>
        <fullName evidence="9">HIT-type domain-containing protein</fullName>
    </recommendedName>
</protein>
<evidence type="ECO:0000313" key="10">
    <source>
        <dbReference type="EMBL" id="CCC70742.1"/>
    </source>
</evidence>
<evidence type="ECO:0000313" key="11">
    <source>
        <dbReference type="Proteomes" id="UP000001640"/>
    </source>
</evidence>
<dbReference type="Pfam" id="PF25790">
    <property type="entry name" value="BCD1"/>
    <property type="match status" value="1"/>
</dbReference>
<accession>G0VGX1</accession>
<feature type="compositionally biased region" description="Basic and acidic residues" evidence="8">
    <location>
        <begin position="365"/>
        <end position="375"/>
    </location>
</feature>
<dbReference type="GO" id="GO:0008270">
    <property type="term" value="F:zinc ion binding"/>
    <property type="evidence" value="ECO:0007669"/>
    <property type="project" value="UniProtKB-UniRule"/>
</dbReference>
<keyword evidence="11" id="KW-1185">Reference proteome</keyword>
<dbReference type="InterPro" id="IPR051639">
    <property type="entry name" value="BCD1"/>
</dbReference>
<keyword evidence="1" id="KW-0597">Phosphoprotein</keyword>
<evidence type="ECO:0000256" key="8">
    <source>
        <dbReference type="SAM" id="MobiDB-lite"/>
    </source>
</evidence>
<sequence length="392" mass="44909">MPLLCEICHKNEFKYKCPKCLKKTCSLACSKEHKKTDACDGIAHDPTKYIPHEKLKDADDEKHESNPLVQRDFNFLNSLKRTVELQKMDARTKNKRALMSSTNNHANKRTRFNNSNDESGCPKVIRRGVTCLLLPKGMQRSAQNRSKWDKSLDLFVWSIEWLLCPPKNRVVPLQEDVQEGVQKGVQEDFVQFVSHRIKETDSIVDGMSNVVYEKCSKLFNFPPLEKGVEMRGIDKLKVLEDHNIKFYTKIFPQEMTESMDSKKLILLEPSKKCIGELFRNRTVIEFPTIFVAQEETDLPLGYSIVEEPQLSADIELTPIEESNAVLQQRNVRYEMTNSGSNIVSEDDSPPKEVPYNEEVPTISKSEPKSTQKEASDVESDYDPGVNLDFLAE</sequence>
<dbReference type="STRING" id="1064592.G0VGX1"/>